<reference evidence="6" key="1">
    <citation type="submission" date="2018-05" db="EMBL/GenBank/DDBJ databases">
        <authorList>
            <person name="Lanie J.A."/>
            <person name="Ng W.-L."/>
            <person name="Kazmierczak K.M."/>
            <person name="Andrzejewski T.M."/>
            <person name="Davidsen T.M."/>
            <person name="Wayne K.J."/>
            <person name="Tettelin H."/>
            <person name="Glass J.I."/>
            <person name="Rusch D."/>
            <person name="Podicherti R."/>
            <person name="Tsui H.-C.T."/>
            <person name="Winkler M.E."/>
        </authorList>
    </citation>
    <scope>NUCLEOTIDE SEQUENCE</scope>
</reference>
<evidence type="ECO:0000256" key="2">
    <source>
        <dbReference type="ARBA" id="ARBA00022603"/>
    </source>
</evidence>
<evidence type="ECO:0000313" key="6">
    <source>
        <dbReference type="EMBL" id="SUZ55242.1"/>
    </source>
</evidence>
<accession>A0A381NKW1</accession>
<feature type="domain" description="Ribosomal RNA methyltransferase FtsJ" evidence="5">
    <location>
        <begin position="19"/>
        <end position="191"/>
    </location>
</feature>
<evidence type="ECO:0000256" key="1">
    <source>
        <dbReference type="ARBA" id="ARBA00022552"/>
    </source>
</evidence>
<protein>
    <recommendedName>
        <fullName evidence="5">Ribosomal RNA methyltransferase FtsJ domain-containing protein</fullName>
    </recommendedName>
</protein>
<dbReference type="EMBL" id="UINC01000435">
    <property type="protein sequence ID" value="SUZ55242.1"/>
    <property type="molecule type" value="Genomic_DNA"/>
</dbReference>
<keyword evidence="2" id="KW-0489">Methyltransferase</keyword>
<keyword evidence="3" id="KW-0808">Transferase</keyword>
<evidence type="ECO:0000256" key="3">
    <source>
        <dbReference type="ARBA" id="ARBA00022679"/>
    </source>
</evidence>
<name>A0A381NKW1_9ZZZZ</name>
<dbReference type="PANTHER" id="PTHR10920">
    <property type="entry name" value="RIBOSOMAL RNA METHYLTRANSFERASE"/>
    <property type="match status" value="1"/>
</dbReference>
<proteinExistence type="inferred from homology"/>
<dbReference type="HAMAP" id="MF_01547">
    <property type="entry name" value="RNA_methyltr_E"/>
    <property type="match status" value="1"/>
</dbReference>
<dbReference type="InterPro" id="IPR015507">
    <property type="entry name" value="rRNA-MeTfrase_E"/>
</dbReference>
<dbReference type="InterPro" id="IPR050082">
    <property type="entry name" value="RNA_methyltr_RlmE"/>
</dbReference>
<dbReference type="GO" id="GO:0008650">
    <property type="term" value="F:rRNA (uridine-2'-O-)-methyltransferase activity"/>
    <property type="evidence" value="ECO:0007669"/>
    <property type="project" value="TreeGrafter"/>
</dbReference>
<evidence type="ECO:0000259" key="5">
    <source>
        <dbReference type="Pfam" id="PF01728"/>
    </source>
</evidence>
<dbReference type="PANTHER" id="PTHR10920:SF18">
    <property type="entry name" value="RRNA METHYLTRANSFERASE 2, MITOCHONDRIAL"/>
    <property type="match status" value="1"/>
</dbReference>
<dbReference type="AlphaFoldDB" id="A0A381NKW1"/>
<dbReference type="SUPFAM" id="SSF53335">
    <property type="entry name" value="S-adenosyl-L-methionine-dependent methyltransferases"/>
    <property type="match status" value="1"/>
</dbReference>
<dbReference type="InterPro" id="IPR002877">
    <property type="entry name" value="RNA_MeTrfase_FtsJ_dom"/>
</dbReference>
<sequence length="195" mass="22463">MDSRSYKDHFFKKAKVQGYRSRSAFKLIELNDKFKFLKNGIKLLDVGSFPGSWCQVAREKIKNGKILGIDKKEIKAIQGVKFVRGDFLDKKLKLIAVEYFKSNIDVILSDMAPNTTGNKSVDCIRTNELCLAILNFSKKILSKDGVVISKFFMGEDFEEIRTTAKKYFKKIDFFKPNSSRNESRETYIHCSRLST</sequence>
<organism evidence="6">
    <name type="scientific">marine metagenome</name>
    <dbReference type="NCBI Taxonomy" id="408172"/>
    <lineage>
        <taxon>unclassified sequences</taxon>
        <taxon>metagenomes</taxon>
        <taxon>ecological metagenomes</taxon>
    </lineage>
</organism>
<dbReference type="Pfam" id="PF01728">
    <property type="entry name" value="FtsJ"/>
    <property type="match status" value="1"/>
</dbReference>
<gene>
    <name evidence="6" type="ORF">METZ01_LOCUS8096</name>
</gene>
<dbReference type="PIRSF" id="PIRSF005461">
    <property type="entry name" value="23S_rRNA_mtase"/>
    <property type="match status" value="1"/>
</dbReference>
<evidence type="ECO:0000256" key="4">
    <source>
        <dbReference type="ARBA" id="ARBA00022691"/>
    </source>
</evidence>
<dbReference type="Gene3D" id="3.40.50.150">
    <property type="entry name" value="Vaccinia Virus protein VP39"/>
    <property type="match status" value="1"/>
</dbReference>
<keyword evidence="1" id="KW-0698">rRNA processing</keyword>
<keyword evidence="4" id="KW-0949">S-adenosyl-L-methionine</keyword>
<dbReference type="InterPro" id="IPR029063">
    <property type="entry name" value="SAM-dependent_MTases_sf"/>
</dbReference>